<gene>
    <name evidence="1" type="ORF">P153DRAFT_360015</name>
</gene>
<sequence>MHAKCWAAADCACDRFSSGEPISRNGKWMQYMSDRCHSGVKLAVLVRDTQTASGLHATQSWADFQKKRIRGSERNSAQSSTPASRSANALATYGSCAVYGRLAFVFTSDDAGLLSRREGKGRLGAGQACHVEMGDIQNLSISTDDSSSTQLVQVSAPAKAVGLGPTSAAVSLISLSRRQPRTLWHVSTGPLFWNEIYEAWRALSTEHLITTLSKHSIHSSRSLYPPAEVDRNATLLNHPNNTPLPPLRNTFTGHFAKLASRSSIIVNAIFGHLPIPRSSVTLYPHSS</sequence>
<reference evidence="1" key="1">
    <citation type="journal article" date="2020" name="Stud. Mycol.">
        <title>101 Dothideomycetes genomes: a test case for predicting lifestyles and emergence of pathogens.</title>
        <authorList>
            <person name="Haridas S."/>
            <person name="Albert R."/>
            <person name="Binder M."/>
            <person name="Bloem J."/>
            <person name="Labutti K."/>
            <person name="Salamov A."/>
            <person name="Andreopoulos B."/>
            <person name="Baker S."/>
            <person name="Barry K."/>
            <person name="Bills G."/>
            <person name="Bluhm B."/>
            <person name="Cannon C."/>
            <person name="Castanera R."/>
            <person name="Culley D."/>
            <person name="Daum C."/>
            <person name="Ezra D."/>
            <person name="Gonzalez J."/>
            <person name="Henrissat B."/>
            <person name="Kuo A."/>
            <person name="Liang C."/>
            <person name="Lipzen A."/>
            <person name="Lutzoni F."/>
            <person name="Magnuson J."/>
            <person name="Mondo S."/>
            <person name="Nolan M."/>
            <person name="Ohm R."/>
            <person name="Pangilinan J."/>
            <person name="Park H.-J."/>
            <person name="Ramirez L."/>
            <person name="Alfaro M."/>
            <person name="Sun H."/>
            <person name="Tritt A."/>
            <person name="Yoshinaga Y."/>
            <person name="Zwiers L.-H."/>
            <person name="Turgeon B."/>
            <person name="Goodwin S."/>
            <person name="Spatafora J."/>
            <person name="Crous P."/>
            <person name="Grigoriev I."/>
        </authorList>
    </citation>
    <scope>NUCLEOTIDE SEQUENCE</scope>
    <source>
        <strain evidence="1">CBS 119687</strain>
    </source>
</reference>
<dbReference type="RefSeq" id="XP_033520063.1">
    <property type="nucleotide sequence ID" value="XM_033666894.1"/>
</dbReference>
<evidence type="ECO:0000313" key="1">
    <source>
        <dbReference type="EMBL" id="KAF2125671.1"/>
    </source>
</evidence>
<dbReference type="GeneID" id="54407326"/>
<organism evidence="1 2">
    <name type="scientific">Dothidotthia symphoricarpi CBS 119687</name>
    <dbReference type="NCBI Taxonomy" id="1392245"/>
    <lineage>
        <taxon>Eukaryota</taxon>
        <taxon>Fungi</taxon>
        <taxon>Dikarya</taxon>
        <taxon>Ascomycota</taxon>
        <taxon>Pezizomycotina</taxon>
        <taxon>Dothideomycetes</taxon>
        <taxon>Pleosporomycetidae</taxon>
        <taxon>Pleosporales</taxon>
        <taxon>Dothidotthiaceae</taxon>
        <taxon>Dothidotthia</taxon>
    </lineage>
</organism>
<evidence type="ECO:0000313" key="2">
    <source>
        <dbReference type="Proteomes" id="UP000799771"/>
    </source>
</evidence>
<protein>
    <submittedName>
        <fullName evidence="1">Uncharacterized protein</fullName>
    </submittedName>
</protein>
<dbReference type="EMBL" id="ML977515">
    <property type="protein sequence ID" value="KAF2125671.1"/>
    <property type="molecule type" value="Genomic_DNA"/>
</dbReference>
<dbReference type="AlphaFoldDB" id="A0A6A6A4Z6"/>
<accession>A0A6A6A4Z6</accession>
<dbReference type="Proteomes" id="UP000799771">
    <property type="component" value="Unassembled WGS sequence"/>
</dbReference>
<name>A0A6A6A4Z6_9PLEO</name>
<proteinExistence type="predicted"/>
<keyword evidence="2" id="KW-1185">Reference proteome</keyword>